<gene>
    <name evidence="2" type="ORF">C8D88_11914</name>
</gene>
<evidence type="ECO:0000256" key="1">
    <source>
        <dbReference type="SAM" id="SignalP"/>
    </source>
</evidence>
<dbReference type="EMBL" id="QGHB01000019">
    <property type="protein sequence ID" value="PWK81105.1"/>
    <property type="molecule type" value="Genomic_DNA"/>
</dbReference>
<comment type="caution">
    <text evidence="2">The sequence shown here is derived from an EMBL/GenBank/DDBJ whole genome shotgun (WGS) entry which is preliminary data.</text>
</comment>
<reference evidence="2 3" key="1">
    <citation type="submission" date="2018-05" db="EMBL/GenBank/DDBJ databases">
        <title>Genomic Encyclopedia of Type Strains, Phase IV (KMG-IV): sequencing the most valuable type-strain genomes for metagenomic binning, comparative biology and taxonomic classification.</title>
        <authorList>
            <person name="Goeker M."/>
        </authorList>
    </citation>
    <scope>NUCLEOTIDE SEQUENCE [LARGE SCALE GENOMIC DNA]</scope>
    <source>
        <strain evidence="2 3">DSM 45480</strain>
    </source>
</reference>
<evidence type="ECO:0000313" key="2">
    <source>
        <dbReference type="EMBL" id="PWK81105.1"/>
    </source>
</evidence>
<accession>A0A316HKD2</accession>
<organism evidence="2 3">
    <name type="scientific">Lentzea atacamensis</name>
    <dbReference type="NCBI Taxonomy" id="531938"/>
    <lineage>
        <taxon>Bacteria</taxon>
        <taxon>Bacillati</taxon>
        <taxon>Actinomycetota</taxon>
        <taxon>Actinomycetes</taxon>
        <taxon>Pseudonocardiales</taxon>
        <taxon>Pseudonocardiaceae</taxon>
        <taxon>Lentzea</taxon>
    </lineage>
</organism>
<protein>
    <submittedName>
        <fullName evidence="2">Uncharacterized protein</fullName>
    </submittedName>
</protein>
<dbReference type="AlphaFoldDB" id="A0A316HKD2"/>
<dbReference type="RefSeq" id="WP_109641552.1">
    <property type="nucleotide sequence ID" value="NZ_QGHB01000019.1"/>
</dbReference>
<keyword evidence="1" id="KW-0732">Signal</keyword>
<feature type="signal peptide" evidence="1">
    <location>
        <begin position="1"/>
        <end position="26"/>
    </location>
</feature>
<dbReference type="Proteomes" id="UP000246005">
    <property type="component" value="Unassembled WGS sequence"/>
</dbReference>
<feature type="chain" id="PRO_5038720292" evidence="1">
    <location>
        <begin position="27"/>
        <end position="148"/>
    </location>
</feature>
<name>A0A316HKD2_9PSEU</name>
<evidence type="ECO:0000313" key="3">
    <source>
        <dbReference type="Proteomes" id="UP000246005"/>
    </source>
</evidence>
<proteinExistence type="predicted"/>
<sequence>MFTGFTRAVTAIVAGSMLMLSGATMATADAASQARHAAAKVQMKHDQLQRALEAEDFRTISVRLDQLRPILDSIAGQSGFDSSMDELREARLASAELDAKIEQAELAMLSNPIEMIMGLVQSLLKTLLGLVTSLLGGGLPLPVGVSRT</sequence>